<dbReference type="Pfam" id="PF11951">
    <property type="entry name" value="Fungal_trans_2"/>
    <property type="match status" value="1"/>
</dbReference>
<dbReference type="Proteomes" id="UP001565368">
    <property type="component" value="Unassembled WGS sequence"/>
</dbReference>
<gene>
    <name evidence="1" type="ORF">Q8F55_003344</name>
</gene>
<name>A0ABR3Q425_9TREE</name>
<dbReference type="EMBL" id="JBBXJM010000003">
    <property type="protein sequence ID" value="KAL1409362.1"/>
    <property type="molecule type" value="Genomic_DNA"/>
</dbReference>
<evidence type="ECO:0000313" key="2">
    <source>
        <dbReference type="Proteomes" id="UP001565368"/>
    </source>
</evidence>
<dbReference type="RefSeq" id="XP_069209306.1">
    <property type="nucleotide sequence ID" value="XM_069351888.1"/>
</dbReference>
<comment type="caution">
    <text evidence="1">The sequence shown here is derived from an EMBL/GenBank/DDBJ whole genome shotgun (WGS) entry which is preliminary data.</text>
</comment>
<keyword evidence="2" id="KW-1185">Reference proteome</keyword>
<proteinExistence type="predicted"/>
<protein>
    <submittedName>
        <fullName evidence="1">Uncharacterized protein</fullName>
    </submittedName>
</protein>
<organism evidence="1 2">
    <name type="scientific">Vanrija albida</name>
    <dbReference type="NCBI Taxonomy" id="181172"/>
    <lineage>
        <taxon>Eukaryota</taxon>
        <taxon>Fungi</taxon>
        <taxon>Dikarya</taxon>
        <taxon>Basidiomycota</taxon>
        <taxon>Agaricomycotina</taxon>
        <taxon>Tremellomycetes</taxon>
        <taxon>Trichosporonales</taxon>
        <taxon>Trichosporonaceae</taxon>
        <taxon>Vanrija</taxon>
    </lineage>
</organism>
<dbReference type="GeneID" id="95984387"/>
<evidence type="ECO:0000313" key="1">
    <source>
        <dbReference type="EMBL" id="KAL1409362.1"/>
    </source>
</evidence>
<accession>A0ABR3Q425</accession>
<sequence>MRESIRELQFGVAADVVECVLRGRPSKIQPDGNGAWLDDLPIAHRVLPEAFGISLPMFKTMLETISVLYGSPSEGISPTRLKALYHTLNTTSIITIYSSPHPPRVQVGDLLLRHVLYAVVYLDGFNLKPCDAQLQNASAAILELFYEVLYMGYSAARSNLAFIVGASLCPPDKRCAALSILRLMADNCGCDDIEEATRTLLKEVWKRRDEGREDWRWSNVMTSVEGLDILYI</sequence>
<reference evidence="1 2" key="1">
    <citation type="submission" date="2023-08" db="EMBL/GenBank/DDBJ databases">
        <title>Annotated Genome Sequence of Vanrija albida AlHP1.</title>
        <authorList>
            <person name="Herzog R."/>
        </authorList>
    </citation>
    <scope>NUCLEOTIDE SEQUENCE [LARGE SCALE GENOMIC DNA]</scope>
    <source>
        <strain evidence="1 2">AlHP1</strain>
    </source>
</reference>
<dbReference type="InterPro" id="IPR021858">
    <property type="entry name" value="Fun_TF"/>
</dbReference>